<feature type="transmembrane region" description="Helical" evidence="5">
    <location>
        <begin position="416"/>
        <end position="433"/>
    </location>
</feature>
<dbReference type="PANTHER" id="PTHR21661">
    <property type="entry name" value="EPOXIDE HYDROLASE 1-RELATED"/>
    <property type="match status" value="1"/>
</dbReference>
<dbReference type="SUPFAM" id="SSF53474">
    <property type="entry name" value="alpha/beta-Hydrolases"/>
    <property type="match status" value="1"/>
</dbReference>
<keyword evidence="3" id="KW-0378">Hydrolase</keyword>
<dbReference type="GO" id="GO:0097176">
    <property type="term" value="P:epoxide metabolic process"/>
    <property type="evidence" value="ECO:0007669"/>
    <property type="project" value="TreeGrafter"/>
</dbReference>
<feature type="active site" description="Proton donor" evidence="4">
    <location>
        <position position="318"/>
    </location>
</feature>
<name>A0A7S1F0Z7_NOCSC</name>
<proteinExistence type="inferred from homology"/>
<evidence type="ECO:0000259" key="6">
    <source>
        <dbReference type="Pfam" id="PF06441"/>
    </source>
</evidence>
<evidence type="ECO:0000313" key="7">
    <source>
        <dbReference type="EMBL" id="CAD8836059.1"/>
    </source>
</evidence>
<feature type="active site" description="Proton donor" evidence="4">
    <location>
        <position position="374"/>
    </location>
</feature>
<sequence length="445" mass="50161">MISMSEPEPFTITISEEQLTDLRVRLSAARVVPDDVAPGDRDPNGSWSYGTDRSVLKDFVQYWLEVYDWRAHEAKINELAHFTMPVLGLQMHFIHERSEVADAIPLLLVHGWPGSVVEFLKVIPKLKDAGFNVVAPSIPGFGWSEAPKMRGGNCEFMARHMHELMLQLGYDQYAAQGGDWGSIITGICARQYPEHCVAYHTNMCVAAAPPTDLYGVMKTLFGLASMSAAERQGLRSTKYFMRYETAYQKIQGTKPQSLAYGLNDSPVGLLAWILEKFQSWADCGGGGPEKSGLTKDEILTNVMVYWVTQTIASSCRIYYETLGHSPEAPSKGFGGYVAVPTGVLWANDIFKFPRFQAELQYNVKHWSVQTKGGHFFAFEQPQVFVAEVTHFFREVLSFEDCKRRTAKRGQGRPWELGRFLMYLAIMSGGAFAVQKHRKRWLRAKL</sequence>
<feature type="domain" description="Epoxide hydrolase N-terminal" evidence="6">
    <location>
        <begin position="8"/>
        <end position="119"/>
    </location>
</feature>
<organism evidence="7">
    <name type="scientific">Noctiluca scintillans</name>
    <name type="common">Sea sparkle</name>
    <name type="synonym">Red tide dinoflagellate</name>
    <dbReference type="NCBI Taxonomy" id="2966"/>
    <lineage>
        <taxon>Eukaryota</taxon>
        <taxon>Sar</taxon>
        <taxon>Alveolata</taxon>
        <taxon>Dinophyceae</taxon>
        <taxon>Noctilucales</taxon>
        <taxon>Noctilucaceae</taxon>
        <taxon>Noctiluca</taxon>
    </lineage>
</organism>
<keyword evidence="2" id="KW-0058">Aromatic hydrocarbons catabolism</keyword>
<dbReference type="Gene3D" id="3.40.50.1820">
    <property type="entry name" value="alpha/beta hydrolase"/>
    <property type="match status" value="1"/>
</dbReference>
<dbReference type="PRINTS" id="PR00412">
    <property type="entry name" value="EPOXHYDRLASE"/>
</dbReference>
<evidence type="ECO:0000256" key="2">
    <source>
        <dbReference type="ARBA" id="ARBA00022797"/>
    </source>
</evidence>
<evidence type="ECO:0000256" key="5">
    <source>
        <dbReference type="SAM" id="Phobius"/>
    </source>
</evidence>
<evidence type="ECO:0000256" key="1">
    <source>
        <dbReference type="ARBA" id="ARBA00010088"/>
    </source>
</evidence>
<dbReference type="GO" id="GO:0004301">
    <property type="term" value="F:epoxide hydrolase activity"/>
    <property type="evidence" value="ECO:0007669"/>
    <property type="project" value="TreeGrafter"/>
</dbReference>
<feature type="active site" description="Nucleophile" evidence="4">
    <location>
        <position position="179"/>
    </location>
</feature>
<evidence type="ECO:0000256" key="3">
    <source>
        <dbReference type="ARBA" id="ARBA00022801"/>
    </source>
</evidence>
<dbReference type="PIRSF" id="PIRSF001112">
    <property type="entry name" value="Epoxide_hydrolase"/>
    <property type="match status" value="1"/>
</dbReference>
<dbReference type="PANTHER" id="PTHR21661:SF35">
    <property type="entry name" value="EPOXIDE HYDROLASE"/>
    <property type="match status" value="1"/>
</dbReference>
<dbReference type="InterPro" id="IPR000639">
    <property type="entry name" value="Epox_hydrolase-like"/>
</dbReference>
<keyword evidence="5" id="KW-1133">Transmembrane helix</keyword>
<keyword evidence="5" id="KW-0812">Transmembrane</keyword>
<gene>
    <name evidence="7" type="ORF">NSCI0253_LOCUS10407</name>
</gene>
<comment type="similarity">
    <text evidence="1">Belongs to the peptidase S33 family.</text>
</comment>
<dbReference type="Pfam" id="PF06441">
    <property type="entry name" value="EHN"/>
    <property type="match status" value="1"/>
</dbReference>
<dbReference type="InterPro" id="IPR016292">
    <property type="entry name" value="Epoxide_hydrolase"/>
</dbReference>
<accession>A0A7S1F0Z7</accession>
<reference evidence="7" key="1">
    <citation type="submission" date="2021-01" db="EMBL/GenBank/DDBJ databases">
        <authorList>
            <person name="Corre E."/>
            <person name="Pelletier E."/>
            <person name="Niang G."/>
            <person name="Scheremetjew M."/>
            <person name="Finn R."/>
            <person name="Kale V."/>
            <person name="Holt S."/>
            <person name="Cochrane G."/>
            <person name="Meng A."/>
            <person name="Brown T."/>
            <person name="Cohen L."/>
        </authorList>
    </citation>
    <scope>NUCLEOTIDE SEQUENCE</scope>
</reference>
<protein>
    <recommendedName>
        <fullName evidence="6">Epoxide hydrolase N-terminal domain-containing protein</fullName>
    </recommendedName>
</protein>
<dbReference type="EMBL" id="HBFQ01015016">
    <property type="protein sequence ID" value="CAD8836059.1"/>
    <property type="molecule type" value="Transcribed_RNA"/>
</dbReference>
<dbReference type="AlphaFoldDB" id="A0A7S1F0Z7"/>
<dbReference type="InterPro" id="IPR029058">
    <property type="entry name" value="AB_hydrolase_fold"/>
</dbReference>
<dbReference type="InterPro" id="IPR010497">
    <property type="entry name" value="Epoxide_hydro_N"/>
</dbReference>
<evidence type="ECO:0000256" key="4">
    <source>
        <dbReference type="PIRSR" id="PIRSR001112-1"/>
    </source>
</evidence>
<keyword evidence="5" id="KW-0472">Membrane</keyword>